<comment type="caution">
    <text evidence="8">The sequence shown here is derived from an EMBL/GenBank/DDBJ whole genome shotgun (WGS) entry which is preliminary data.</text>
</comment>
<dbReference type="AlphaFoldDB" id="A0A814RXG1"/>
<comment type="subcellular location">
    <subcellularLocation>
        <location evidence="1">Cytoplasm</location>
        <location evidence="1">Cytoskeleton</location>
    </subcellularLocation>
</comment>
<evidence type="ECO:0000256" key="1">
    <source>
        <dbReference type="ARBA" id="ARBA00004245"/>
    </source>
</evidence>
<gene>
    <name evidence="8" type="ORF">BJG266_LOCUS23368</name>
    <name evidence="9" type="ORF">QVE165_LOCUS30428</name>
</gene>
<keyword evidence="2" id="KW-0963">Cytoplasm</keyword>
<keyword evidence="4" id="KW-0547">Nucleotide-binding</keyword>
<feature type="region of interest" description="Disordered" evidence="7">
    <location>
        <begin position="835"/>
        <end position="875"/>
    </location>
</feature>
<organism evidence="8 11">
    <name type="scientific">Adineta steineri</name>
    <dbReference type="NCBI Taxonomy" id="433720"/>
    <lineage>
        <taxon>Eukaryota</taxon>
        <taxon>Metazoa</taxon>
        <taxon>Spiralia</taxon>
        <taxon>Gnathifera</taxon>
        <taxon>Rotifera</taxon>
        <taxon>Eurotatoria</taxon>
        <taxon>Bdelloidea</taxon>
        <taxon>Adinetida</taxon>
        <taxon>Adinetidae</taxon>
        <taxon>Adineta</taxon>
    </lineage>
</organism>
<name>A0A814RXG1_9BILA</name>
<dbReference type="PANTHER" id="PTHR45870">
    <property type="entry name" value="TUBULIN MONOGLYCYLASE TTLL3"/>
    <property type="match status" value="1"/>
</dbReference>
<feature type="compositionally biased region" description="Pro residues" evidence="7">
    <location>
        <begin position="183"/>
        <end position="215"/>
    </location>
</feature>
<feature type="compositionally biased region" description="Low complexity" evidence="7">
    <location>
        <begin position="840"/>
        <end position="853"/>
    </location>
</feature>
<evidence type="ECO:0000256" key="5">
    <source>
        <dbReference type="ARBA" id="ARBA00022840"/>
    </source>
</evidence>
<feature type="compositionally biased region" description="Acidic residues" evidence="7">
    <location>
        <begin position="323"/>
        <end position="348"/>
    </location>
</feature>
<dbReference type="FunFam" id="3.30.470.20:FF:000032">
    <property type="entry name" value="tubulin monoglycylase TTLL3 isoform X2"/>
    <property type="match status" value="1"/>
</dbReference>
<evidence type="ECO:0000256" key="4">
    <source>
        <dbReference type="ARBA" id="ARBA00022741"/>
    </source>
</evidence>
<evidence type="ECO:0000313" key="10">
    <source>
        <dbReference type="Proteomes" id="UP000663832"/>
    </source>
</evidence>
<dbReference type="GO" id="GO:0015630">
    <property type="term" value="C:microtubule cytoskeleton"/>
    <property type="evidence" value="ECO:0007669"/>
    <property type="project" value="TreeGrafter"/>
</dbReference>
<dbReference type="Proteomes" id="UP000663877">
    <property type="component" value="Unassembled WGS sequence"/>
</dbReference>
<dbReference type="EMBL" id="CAJNOM010000252">
    <property type="protein sequence ID" value="CAF1286208.1"/>
    <property type="molecule type" value="Genomic_DNA"/>
</dbReference>
<dbReference type="EMBL" id="CAJNOI010000155">
    <property type="protein sequence ID" value="CAF1137746.1"/>
    <property type="molecule type" value="Genomic_DNA"/>
</dbReference>
<sequence length="1040" mass="117778">MASITSRSELCPVLDSDLFTFKPKLNDKSNEIAQNLLSNFYERQLKHQQRLQEFQEIAAGNYREWYCHDKRTKNRQENTKLNSETQSAVDEPVSNDDKEPPASSGKAAHQLNDRIAKLIQAYGSSLPKKTKLPAILLPIRQTKRVPRQSAPAQLEVQEPVKPSSSSSSPPPESPSLPSSLPTAPVPPPPASSSPPPPVLPPPSSSSPPPLPPAPVLAPIVKGPTRRVPAPVRPKTPPKVVRRVDSPPRRPLINDTINPERLRLAREEAERAIKDHKIFTIIGPYPALRDALRRRGWIEKFDRALLFPPVHDKKKSDKKHNKSDDDDDDDDDEVLGDDDLNENPLDGEDNGIPPWEENDGYYGILSRLVKSAVPDLVWTVQATYDTSTLNKDQMVNHYERNGCLTTKVGLCSSLKSLPWFHSGCADEFYPRCYKLTHDDERTAFIDDYRLTACISFLKLVRNRCKGTIEPNINASLDMSLSQPSLQKVPSTFTQFALEKVEQFTLARDHEDIDIKQNSQKDSTEEQWKKFIEQFYAASHSYAEIDDMKTYLNRIEKCLKNVEQHWPQYNIDGTRNIWISKPGAMSRGRGIVVYDRLDDMLKLCTSTVSDKAKFIVQKYIERPLLVHNTKFDIRQWFLVTDWNPLTIWMYKDCYFRFCTEHFSLATRNQNVHLCNYSVQKHYKNNSNRHSDLPAENMWTSPEFIDKYLRPKKLAGKWDSFIYPAMKDAIICSMLVAQDTIDTRKNSFELYGADFMLGEDLQPWLIEINCSPTMARCTAVTKEMCDSVLEDTVKVIIDRKYDRVEETGRFELIHKGIPVPIPNYVGIDLRVEGKHCKTGRTYNNNNQSRNNNTKNNVPASAPLETNSSKTGQLESNSSHSISALAIHTDTSLKTNKKTSPTTDASDSSSSNDLISEKTSLGFTTKPSKAKRISADTLPIDKLNRSKTNDAILLSSSSSKENKDNNVSKINVGEIVFEDEEIKSPGNLPFFNRLQNTLLPHKKQDEDHSKILQRQETIFDSASNISTSSTIHTDNDHTTVISVA</sequence>
<dbReference type="GO" id="GO:0005524">
    <property type="term" value="F:ATP binding"/>
    <property type="evidence" value="ECO:0007669"/>
    <property type="project" value="UniProtKB-KW"/>
</dbReference>
<dbReference type="OrthoDB" id="202825at2759"/>
<dbReference type="GO" id="GO:0070736">
    <property type="term" value="F:protein-glycine ligase activity, initiating"/>
    <property type="evidence" value="ECO:0007669"/>
    <property type="project" value="TreeGrafter"/>
</dbReference>
<dbReference type="PROSITE" id="PS51221">
    <property type="entry name" value="TTL"/>
    <property type="match status" value="1"/>
</dbReference>
<evidence type="ECO:0000256" key="6">
    <source>
        <dbReference type="ARBA" id="ARBA00023212"/>
    </source>
</evidence>
<keyword evidence="5" id="KW-0067">ATP-binding</keyword>
<dbReference type="GO" id="GO:0060271">
    <property type="term" value="P:cilium assembly"/>
    <property type="evidence" value="ECO:0007669"/>
    <property type="project" value="TreeGrafter"/>
</dbReference>
<dbReference type="PANTHER" id="PTHR45870:SF2">
    <property type="entry name" value="TUBULIN MONOGLYCYLASE TTLL3"/>
    <property type="match status" value="1"/>
</dbReference>
<feature type="region of interest" description="Disordered" evidence="7">
    <location>
        <begin position="888"/>
        <end position="925"/>
    </location>
</feature>
<dbReference type="GO" id="GO:0003341">
    <property type="term" value="P:cilium movement"/>
    <property type="evidence" value="ECO:0007669"/>
    <property type="project" value="TreeGrafter"/>
</dbReference>
<evidence type="ECO:0000256" key="7">
    <source>
        <dbReference type="SAM" id="MobiDB-lite"/>
    </source>
</evidence>
<dbReference type="Gene3D" id="3.30.470.20">
    <property type="entry name" value="ATP-grasp fold, B domain"/>
    <property type="match status" value="1"/>
</dbReference>
<dbReference type="GO" id="GO:0005930">
    <property type="term" value="C:axoneme"/>
    <property type="evidence" value="ECO:0007669"/>
    <property type="project" value="TreeGrafter"/>
</dbReference>
<feature type="region of interest" description="Disordered" evidence="7">
    <location>
        <begin position="75"/>
        <end position="108"/>
    </location>
</feature>
<dbReference type="InterPro" id="IPR004344">
    <property type="entry name" value="TTL/TTLL_fam"/>
</dbReference>
<evidence type="ECO:0000313" key="9">
    <source>
        <dbReference type="EMBL" id="CAF1286208.1"/>
    </source>
</evidence>
<evidence type="ECO:0000256" key="3">
    <source>
        <dbReference type="ARBA" id="ARBA00022598"/>
    </source>
</evidence>
<feature type="compositionally biased region" description="Polar residues" evidence="7">
    <location>
        <begin position="79"/>
        <end position="88"/>
    </location>
</feature>
<feature type="region of interest" description="Disordered" evidence="7">
    <location>
        <begin position="143"/>
        <end position="254"/>
    </location>
</feature>
<feature type="compositionally biased region" description="Polar residues" evidence="7">
    <location>
        <begin position="913"/>
        <end position="923"/>
    </location>
</feature>
<reference evidence="8" key="1">
    <citation type="submission" date="2021-02" db="EMBL/GenBank/DDBJ databases">
        <authorList>
            <person name="Nowell W R."/>
        </authorList>
    </citation>
    <scope>NUCLEOTIDE SEQUENCE</scope>
</reference>
<feature type="region of interest" description="Disordered" evidence="7">
    <location>
        <begin position="310"/>
        <end position="353"/>
    </location>
</feature>
<keyword evidence="6" id="KW-0206">Cytoskeleton</keyword>
<keyword evidence="10" id="KW-1185">Reference proteome</keyword>
<feature type="compositionally biased region" description="Polar residues" evidence="7">
    <location>
        <begin position="860"/>
        <end position="875"/>
    </location>
</feature>
<feature type="compositionally biased region" description="Low complexity" evidence="7">
    <location>
        <begin position="895"/>
        <end position="910"/>
    </location>
</feature>
<evidence type="ECO:0000313" key="8">
    <source>
        <dbReference type="EMBL" id="CAF1137746.1"/>
    </source>
</evidence>
<dbReference type="InterPro" id="IPR051437">
    <property type="entry name" value="TTLL_monoglycylase"/>
</dbReference>
<accession>A0A814RXG1</accession>
<evidence type="ECO:0000313" key="11">
    <source>
        <dbReference type="Proteomes" id="UP000663877"/>
    </source>
</evidence>
<dbReference type="SUPFAM" id="SSF56059">
    <property type="entry name" value="Glutathione synthetase ATP-binding domain-like"/>
    <property type="match status" value="1"/>
</dbReference>
<dbReference type="Pfam" id="PF03133">
    <property type="entry name" value="TTL"/>
    <property type="match status" value="1"/>
</dbReference>
<evidence type="ECO:0000256" key="2">
    <source>
        <dbReference type="ARBA" id="ARBA00022490"/>
    </source>
</evidence>
<dbReference type="Proteomes" id="UP000663832">
    <property type="component" value="Unassembled WGS sequence"/>
</dbReference>
<keyword evidence="3" id="KW-0436">Ligase</keyword>
<protein>
    <submittedName>
        <fullName evidence="8">Uncharacterized protein</fullName>
    </submittedName>
</protein>
<proteinExistence type="predicted"/>